<reference evidence="2" key="1">
    <citation type="submission" date="2020-07" db="EMBL/GenBank/DDBJ databases">
        <title>A long reads based de novo assembly of the rainbow trout Arlee double haploid line genome.</title>
        <authorList>
            <person name="Gao G."/>
            <person name="Palti Y."/>
        </authorList>
    </citation>
    <scope>NUCLEOTIDE SEQUENCE [LARGE SCALE GENOMIC DNA]</scope>
</reference>
<reference evidence="2" key="3">
    <citation type="submission" date="2025-09" db="UniProtKB">
        <authorList>
            <consortium name="Ensembl"/>
        </authorList>
    </citation>
    <scope>IDENTIFICATION</scope>
</reference>
<accession>A0A8K9Y1V5</accession>
<dbReference type="InterPro" id="IPR057403">
    <property type="entry name" value="Beta-prop_Aladin"/>
</dbReference>
<protein>
    <submittedName>
        <fullName evidence="2">Achalasia, adrenocortical insufficiency, alacrimia</fullName>
    </submittedName>
</protein>
<sequence length="525" mass="56595">MCSLALFPPPLSGYGETSQYDESNTDPAVWFGDSHPLNLYFPGESLKPRSLQECSSKAAFRDHCETLYTRSAGAWRDAGLSGLLNEIANSSAEVPKWLEVSSSCVLALLRWVSSFHGSLFPHLTLSSEDMTAEFSQVLNWSDCAVRSFAWHPHTQKCAVSLLDDSIKIYNPKSANTPTLKHRLQHSVAALQWKPLCASTLAVACHNCLLVWHVDPTSFSTRPSSGCAQVLSHPGHSPVTSMAWSPNGSLLVSASPRDTAMLVWDVAVESCVPLYRVGGGGVTYLSWSPDGSRVLAATPSYLFRVWETRMWTCERWPCLKGRCQSGSWSPDGSRLLFSVQGETVIYALTFTDTPGMPLGMSGGPKAATVVADLSETTLNTPDGDMAVGGEIQSLAWDPTGERLAVLLKGQAPSLLSSFSKLESVFCHFSPPLTSSLLPVPSGDAEAGRPAMIAVFKTQINPAFKLLDTNDVVSPQCWSNGKITHVPFCFMSAGNPQPGLGGSPSPPLSQGRTADYANQTLYTELIS</sequence>
<dbReference type="GeneTree" id="ENSGT00390000009446"/>
<dbReference type="PANTHER" id="PTHR14494">
    <property type="entry name" value="ALADIN/ADRACALIN/AAAS"/>
    <property type="match status" value="1"/>
</dbReference>
<evidence type="ECO:0000313" key="3">
    <source>
        <dbReference type="Proteomes" id="UP000694395"/>
    </source>
</evidence>
<dbReference type="InterPro" id="IPR001680">
    <property type="entry name" value="WD40_rpt"/>
</dbReference>
<evidence type="ECO:0000313" key="2">
    <source>
        <dbReference type="Ensembl" id="ENSOMYP00000140668.1"/>
    </source>
</evidence>
<dbReference type="GO" id="GO:0005643">
    <property type="term" value="C:nuclear pore"/>
    <property type="evidence" value="ECO:0007669"/>
    <property type="project" value="TreeGrafter"/>
</dbReference>
<dbReference type="SMART" id="SM00320">
    <property type="entry name" value="WD40"/>
    <property type="match status" value="4"/>
</dbReference>
<dbReference type="GO" id="GO:0006913">
    <property type="term" value="P:nucleocytoplasmic transport"/>
    <property type="evidence" value="ECO:0007669"/>
    <property type="project" value="TreeGrafter"/>
</dbReference>
<dbReference type="AlphaFoldDB" id="A0A8K9Y1V5"/>
<dbReference type="Pfam" id="PF25460">
    <property type="entry name" value="Beta-prop_Aladin"/>
    <property type="match status" value="1"/>
</dbReference>
<dbReference type="InterPro" id="IPR045139">
    <property type="entry name" value="Aladin"/>
</dbReference>
<evidence type="ECO:0000259" key="1">
    <source>
        <dbReference type="Pfam" id="PF25460"/>
    </source>
</evidence>
<name>A0A8K9Y1V5_ONCMY</name>
<dbReference type="Gene3D" id="2.130.10.10">
    <property type="entry name" value="YVTN repeat-like/Quinoprotein amine dehydrogenase"/>
    <property type="match status" value="1"/>
</dbReference>
<dbReference type="SUPFAM" id="SSF50978">
    <property type="entry name" value="WD40 repeat-like"/>
    <property type="match status" value="1"/>
</dbReference>
<feature type="domain" description="Aladin seven-bladed propeller" evidence="1">
    <location>
        <begin position="126"/>
        <end position="486"/>
    </location>
</feature>
<dbReference type="InterPro" id="IPR036322">
    <property type="entry name" value="WD40_repeat_dom_sf"/>
</dbReference>
<proteinExistence type="predicted"/>
<dbReference type="Ensembl" id="ENSOMYT00000144322.1">
    <property type="protein sequence ID" value="ENSOMYP00000140668.1"/>
    <property type="gene ID" value="ENSOMYG00000044997.2"/>
</dbReference>
<gene>
    <name evidence="2" type="primary">LOC110492363</name>
</gene>
<dbReference type="InterPro" id="IPR015943">
    <property type="entry name" value="WD40/YVTN_repeat-like_dom_sf"/>
</dbReference>
<dbReference type="FunFam" id="2.130.10.10:FF:000815">
    <property type="entry name" value="Aladin WD repeat nucleoporin"/>
    <property type="match status" value="1"/>
</dbReference>
<organism evidence="2 3">
    <name type="scientific">Oncorhynchus mykiss</name>
    <name type="common">Rainbow trout</name>
    <name type="synonym">Salmo gairdneri</name>
    <dbReference type="NCBI Taxonomy" id="8022"/>
    <lineage>
        <taxon>Eukaryota</taxon>
        <taxon>Metazoa</taxon>
        <taxon>Chordata</taxon>
        <taxon>Craniata</taxon>
        <taxon>Vertebrata</taxon>
        <taxon>Euteleostomi</taxon>
        <taxon>Actinopterygii</taxon>
        <taxon>Neopterygii</taxon>
        <taxon>Teleostei</taxon>
        <taxon>Protacanthopterygii</taxon>
        <taxon>Salmoniformes</taxon>
        <taxon>Salmonidae</taxon>
        <taxon>Salmoninae</taxon>
        <taxon>Oncorhynchus</taxon>
    </lineage>
</organism>
<dbReference type="PANTHER" id="PTHR14494:SF0">
    <property type="entry name" value="ALADIN"/>
    <property type="match status" value="1"/>
</dbReference>
<reference evidence="2" key="2">
    <citation type="submission" date="2025-08" db="UniProtKB">
        <authorList>
            <consortium name="Ensembl"/>
        </authorList>
    </citation>
    <scope>IDENTIFICATION</scope>
</reference>
<dbReference type="Proteomes" id="UP000694395">
    <property type="component" value="Chromosome 16"/>
</dbReference>
<keyword evidence="3" id="KW-1185">Reference proteome</keyword>